<keyword evidence="1" id="KW-0812">Transmembrane</keyword>
<feature type="transmembrane region" description="Helical" evidence="1">
    <location>
        <begin position="43"/>
        <end position="61"/>
    </location>
</feature>
<reference evidence="2 3" key="1">
    <citation type="submission" date="2019-12" db="EMBL/GenBank/DDBJ databases">
        <title>The whole genome sequencing of a strain isolated from a Mars analog, Dalangtan Playa.</title>
        <authorList>
            <person name="Huang T."/>
        </authorList>
    </citation>
    <scope>NUCLEOTIDE SEQUENCE [LARGE SCALE GENOMIC DNA]</scope>
    <source>
        <strain evidence="2 3">DP4-553-S</strain>
    </source>
</reference>
<keyword evidence="1" id="KW-0472">Membrane</keyword>
<feature type="transmembrane region" description="Helical" evidence="1">
    <location>
        <begin position="12"/>
        <end position="31"/>
    </location>
</feature>
<accession>A0ABX7VT20</accession>
<protein>
    <submittedName>
        <fullName evidence="2">DUF3021 family protein</fullName>
    </submittedName>
</protein>
<dbReference type="Pfam" id="PF11457">
    <property type="entry name" value="DUF3021"/>
    <property type="match status" value="1"/>
</dbReference>
<dbReference type="InterPro" id="IPR021560">
    <property type="entry name" value="DUF3021"/>
</dbReference>
<evidence type="ECO:0000313" key="2">
    <source>
        <dbReference type="EMBL" id="QTM98735.1"/>
    </source>
</evidence>
<keyword evidence="1" id="KW-1133">Transmembrane helix</keyword>
<dbReference type="RefSeq" id="WP_209367652.1">
    <property type="nucleotide sequence ID" value="NZ_CP046956.1"/>
</dbReference>
<dbReference type="EMBL" id="CP046956">
    <property type="protein sequence ID" value="QTM98735.1"/>
    <property type="molecule type" value="Genomic_DNA"/>
</dbReference>
<name>A0ABX7VT20_9BACI</name>
<evidence type="ECO:0000313" key="3">
    <source>
        <dbReference type="Proteomes" id="UP000665043"/>
    </source>
</evidence>
<evidence type="ECO:0000256" key="1">
    <source>
        <dbReference type="SAM" id="Phobius"/>
    </source>
</evidence>
<keyword evidence="3" id="KW-1185">Reference proteome</keyword>
<feature type="transmembrane region" description="Helical" evidence="1">
    <location>
        <begin position="100"/>
        <end position="122"/>
    </location>
</feature>
<feature type="transmembrane region" description="Helical" evidence="1">
    <location>
        <begin position="73"/>
        <end position="94"/>
    </location>
</feature>
<sequence length="137" mass="15523">MKTFLFRSLIGIFFGAFIAVLATNSLVYFGGENVLDGGLFLKNSLGSIFCGWLFSVTPLYFEIRSLSLFQQTGLHFVTAMAAYFVLAYQIGWIPAGTSSILLFLVITLALYSVIWICFYLYFKNQSRKLNEELQHVE</sequence>
<proteinExistence type="predicted"/>
<organism evidence="2 3">
    <name type="scientific">Sediminibacillus dalangtanensis</name>
    <dbReference type="NCBI Taxonomy" id="2729421"/>
    <lineage>
        <taxon>Bacteria</taxon>
        <taxon>Bacillati</taxon>
        <taxon>Bacillota</taxon>
        <taxon>Bacilli</taxon>
        <taxon>Bacillales</taxon>
        <taxon>Bacillaceae</taxon>
        <taxon>Sediminibacillus</taxon>
    </lineage>
</organism>
<gene>
    <name evidence="2" type="ORF">ERJ70_05145</name>
</gene>
<dbReference type="Proteomes" id="UP000665043">
    <property type="component" value="Chromosome"/>
</dbReference>